<dbReference type="RefSeq" id="XP_031351753.1">
    <property type="nucleotide sequence ID" value="XM_031495893.1"/>
</dbReference>
<dbReference type="Gene3D" id="3.40.50.1820">
    <property type="entry name" value="alpha/beta hydrolase"/>
    <property type="match status" value="1"/>
</dbReference>
<feature type="domain" description="AB hydrolase-1" evidence="3">
    <location>
        <begin position="28"/>
        <end position="275"/>
    </location>
</feature>
<dbReference type="PANTHER" id="PTHR43798:SF14">
    <property type="entry name" value="SERINE HYDROLASE-LIKE PROTEIN DDB_G0286239"/>
    <property type="match status" value="1"/>
</dbReference>
<comment type="similarity">
    <text evidence="1">Belongs to the AB hydrolase superfamily.</text>
</comment>
<dbReference type="RefSeq" id="XP_031351759.1">
    <property type="nucleotide sequence ID" value="XM_031495899.1"/>
</dbReference>
<evidence type="ECO:0000259" key="3">
    <source>
        <dbReference type="Pfam" id="PF00561"/>
    </source>
</evidence>
<dbReference type="Pfam" id="PF00561">
    <property type="entry name" value="Abhydrolase_1"/>
    <property type="match status" value="1"/>
</dbReference>
<organism evidence="4">
    <name type="scientific">Photinus pyralis</name>
    <name type="common">Common eastern firefly</name>
    <name type="synonym">Lampyris pyralis</name>
    <dbReference type="NCBI Taxonomy" id="7054"/>
    <lineage>
        <taxon>Eukaryota</taxon>
        <taxon>Metazoa</taxon>
        <taxon>Ecdysozoa</taxon>
        <taxon>Arthropoda</taxon>
        <taxon>Hexapoda</taxon>
        <taxon>Insecta</taxon>
        <taxon>Pterygota</taxon>
        <taxon>Neoptera</taxon>
        <taxon>Endopterygota</taxon>
        <taxon>Coleoptera</taxon>
        <taxon>Polyphaga</taxon>
        <taxon>Elateriformia</taxon>
        <taxon>Elateroidea</taxon>
        <taxon>Lampyridae</taxon>
        <taxon>Lampyrinae</taxon>
        <taxon>Photinus</taxon>
    </lineage>
</organism>
<dbReference type="EMBL" id="GEZM01015918">
    <property type="protein sequence ID" value="JAV91422.1"/>
    <property type="molecule type" value="Transcribed_RNA"/>
</dbReference>
<sequence length="294" mass="33160">MCSTEIKIPVPWGYIAAQVWGNEANPKILMLHGLFDNSESFSGLAPLLPSSYCYIALDLPGHGRSTHFPKTTASNFLDYVIALRLTIRFLTESALTIIGHSFGSKLAAVYSQLYPNEISRLVLIDPSYLTYRPIKAFRNDYRNYMKQACNLLQETKTTSTQSYEKGFQNFMRKRLYGGMTRQAAEKLYKRSIIELDGEYHTLTDPLTKLGICIFVNASASSHMWKKCPIICPTLNIFGLRSTVPIEYKEILTKILGMNRRGVTKFVDGGHHVHSDSPDIVAPLICDFLSLKCNL</sequence>
<dbReference type="GO" id="GO:0016020">
    <property type="term" value="C:membrane"/>
    <property type="evidence" value="ECO:0007669"/>
    <property type="project" value="TreeGrafter"/>
</dbReference>
<proteinExistence type="inferred from homology"/>
<dbReference type="OrthoDB" id="6431331at2759"/>
<evidence type="ECO:0000256" key="1">
    <source>
        <dbReference type="ARBA" id="ARBA00008645"/>
    </source>
</evidence>
<dbReference type="AlphaFoldDB" id="A0A1Y1N0J0"/>
<reference evidence="4" key="1">
    <citation type="journal article" date="2016" name="Sci. Rep.">
        <title>Molecular characterization of firefly nuptial gifts: a multi-omics approach sheds light on postcopulatory sexual selection.</title>
        <authorList>
            <person name="Al-Wathiqui N."/>
            <person name="Fallon T.R."/>
            <person name="South A."/>
            <person name="Weng J.K."/>
            <person name="Lewis S.M."/>
        </authorList>
    </citation>
    <scope>NUCLEOTIDE SEQUENCE</scope>
</reference>
<dbReference type="InterPro" id="IPR029058">
    <property type="entry name" value="AB_hydrolase_fold"/>
</dbReference>
<dbReference type="PRINTS" id="PR00111">
    <property type="entry name" value="ABHYDROLASE"/>
</dbReference>
<dbReference type="InterPro" id="IPR000073">
    <property type="entry name" value="AB_hydrolase_1"/>
</dbReference>
<protein>
    <recommendedName>
        <fullName evidence="3">AB hydrolase-1 domain-containing protein</fullName>
    </recommendedName>
</protein>
<dbReference type="KEGG" id="ppyr:116177032"/>
<accession>A0A1Y1N0J0</accession>
<keyword evidence="2" id="KW-0378">Hydrolase</keyword>
<name>A0A1Y1N0J0_PHOPY</name>
<dbReference type="InterPro" id="IPR050266">
    <property type="entry name" value="AB_hydrolase_sf"/>
</dbReference>
<evidence type="ECO:0000313" key="4">
    <source>
        <dbReference type="EMBL" id="JAV91422.1"/>
    </source>
</evidence>
<dbReference type="GeneID" id="116177032"/>
<dbReference type="SUPFAM" id="SSF53474">
    <property type="entry name" value="alpha/beta-Hydrolases"/>
    <property type="match status" value="1"/>
</dbReference>
<evidence type="ECO:0000256" key="2">
    <source>
        <dbReference type="ARBA" id="ARBA00022801"/>
    </source>
</evidence>
<dbReference type="PANTHER" id="PTHR43798">
    <property type="entry name" value="MONOACYLGLYCEROL LIPASE"/>
    <property type="match status" value="1"/>
</dbReference>
<dbReference type="GO" id="GO:0016787">
    <property type="term" value="F:hydrolase activity"/>
    <property type="evidence" value="ECO:0007669"/>
    <property type="project" value="UniProtKB-KW"/>
</dbReference>